<name>A0A976FSM8_BRELC</name>
<accession>A0A976FSM8</accession>
<dbReference type="KEGG" id="blac:94353466"/>
<dbReference type="GeneID" id="94353466"/>
<evidence type="ECO:0000313" key="2">
    <source>
        <dbReference type="Proteomes" id="UP000294530"/>
    </source>
</evidence>
<dbReference type="Proteomes" id="UP000294530">
    <property type="component" value="Unassembled WGS sequence"/>
</dbReference>
<comment type="caution">
    <text evidence="1">The sequence shown here is derived from an EMBL/GenBank/DDBJ whole genome shotgun (WGS) entry which is preliminary data.</text>
</comment>
<dbReference type="RefSeq" id="XP_067821173.1">
    <property type="nucleotide sequence ID" value="XM_067967795.1"/>
</dbReference>
<proteinExistence type="predicted"/>
<organism evidence="1 2">
    <name type="scientific">Bremia lactucae</name>
    <name type="common">Lettuce downy mildew</name>
    <dbReference type="NCBI Taxonomy" id="4779"/>
    <lineage>
        <taxon>Eukaryota</taxon>
        <taxon>Sar</taxon>
        <taxon>Stramenopiles</taxon>
        <taxon>Oomycota</taxon>
        <taxon>Peronosporomycetes</taxon>
        <taxon>Peronosporales</taxon>
        <taxon>Peronosporaceae</taxon>
        <taxon>Bremia</taxon>
    </lineage>
</organism>
<dbReference type="EMBL" id="SHOA02000015">
    <property type="protein sequence ID" value="TDH71674.1"/>
    <property type="molecule type" value="Genomic_DNA"/>
</dbReference>
<keyword evidence="2" id="KW-1185">Reference proteome</keyword>
<reference evidence="1 2" key="1">
    <citation type="journal article" date="2021" name="Genome Biol.">
        <title>AFLAP: assembly-free linkage analysis pipeline using k-mers from genome sequencing data.</title>
        <authorList>
            <person name="Fletcher K."/>
            <person name="Zhang L."/>
            <person name="Gil J."/>
            <person name="Han R."/>
            <person name="Cavanaugh K."/>
            <person name="Michelmore R."/>
        </authorList>
    </citation>
    <scope>NUCLEOTIDE SEQUENCE [LARGE SCALE GENOMIC DNA]</scope>
    <source>
        <strain evidence="1 2">SF5</strain>
    </source>
</reference>
<evidence type="ECO:0000313" key="1">
    <source>
        <dbReference type="EMBL" id="TDH71674.1"/>
    </source>
</evidence>
<gene>
    <name evidence="1" type="ORF">CCR75_009756</name>
</gene>
<protein>
    <submittedName>
        <fullName evidence="1">Uncharacterized protein</fullName>
    </submittedName>
</protein>
<dbReference type="AlphaFoldDB" id="A0A976FSM8"/>
<sequence length="76" mass="8671">MKVDKEALYSIVNDDLYISPDEQELTKNQIISLKGLRLISYRGMVVKHEVGVEDALLEQLLVLAEQIIFFNHGIVN</sequence>